<dbReference type="AlphaFoldDB" id="A0ABD2WCI1"/>
<dbReference type="EMBL" id="JBJJXI010000116">
    <property type="protein sequence ID" value="KAL3390749.1"/>
    <property type="molecule type" value="Genomic_DNA"/>
</dbReference>
<keyword evidence="2" id="KW-0472">Membrane</keyword>
<proteinExistence type="predicted"/>
<gene>
    <name evidence="3" type="ORF">TKK_014468</name>
</gene>
<feature type="transmembrane region" description="Helical" evidence="2">
    <location>
        <begin position="173"/>
        <end position="203"/>
    </location>
</feature>
<dbReference type="Pfam" id="PF24664">
    <property type="entry name" value="Monjiviricetes_fusion"/>
    <property type="match status" value="1"/>
</dbReference>
<evidence type="ECO:0000313" key="3">
    <source>
        <dbReference type="EMBL" id="KAL3390749.1"/>
    </source>
</evidence>
<feature type="region of interest" description="Disordered" evidence="1">
    <location>
        <begin position="76"/>
        <end position="115"/>
    </location>
</feature>
<accession>A0ABD2WCI1</accession>
<feature type="transmembrane region" description="Helical" evidence="2">
    <location>
        <begin position="129"/>
        <end position="153"/>
    </location>
</feature>
<protein>
    <submittedName>
        <fullName evidence="3">Uncharacterized protein</fullName>
    </submittedName>
</protein>
<evidence type="ECO:0000256" key="1">
    <source>
        <dbReference type="SAM" id="MobiDB-lite"/>
    </source>
</evidence>
<comment type="caution">
    <text evidence="3">The sequence shown here is derived from an EMBL/GenBank/DDBJ whole genome shotgun (WGS) entry which is preliminary data.</text>
</comment>
<keyword evidence="2" id="KW-1133">Transmembrane helix</keyword>
<keyword evidence="2" id="KW-0812">Transmembrane</keyword>
<evidence type="ECO:0000313" key="4">
    <source>
        <dbReference type="Proteomes" id="UP001627154"/>
    </source>
</evidence>
<name>A0ABD2WCI1_9HYME</name>
<evidence type="ECO:0000256" key="2">
    <source>
        <dbReference type="SAM" id="Phobius"/>
    </source>
</evidence>
<sequence length="218" mass="22979">MWSKFTAFGNISAGIIAILVIIHVVKGIVSIILNGVALHRVYGWSIHLFGALWDSLAHFLLAVNRDDPREAVPQDVEMQPLRPAREPTPPNLPVRVIKERTPQPPVDQSDPRNAHYPDETKKLAITFEVAVVAAVMVGNIIALGVTAAAAVQLTVAAHLAVQLEAAVAVEATVATITAAVAAMAIAVASIGAASLATLIAAVLQNAGDQAIINQHQKR</sequence>
<keyword evidence="4" id="KW-1185">Reference proteome</keyword>
<organism evidence="3 4">
    <name type="scientific">Trichogramma kaykai</name>
    <dbReference type="NCBI Taxonomy" id="54128"/>
    <lineage>
        <taxon>Eukaryota</taxon>
        <taxon>Metazoa</taxon>
        <taxon>Ecdysozoa</taxon>
        <taxon>Arthropoda</taxon>
        <taxon>Hexapoda</taxon>
        <taxon>Insecta</taxon>
        <taxon>Pterygota</taxon>
        <taxon>Neoptera</taxon>
        <taxon>Endopterygota</taxon>
        <taxon>Hymenoptera</taxon>
        <taxon>Apocrita</taxon>
        <taxon>Proctotrupomorpha</taxon>
        <taxon>Chalcidoidea</taxon>
        <taxon>Trichogrammatidae</taxon>
        <taxon>Trichogramma</taxon>
    </lineage>
</organism>
<reference evidence="3 4" key="1">
    <citation type="journal article" date="2024" name="bioRxiv">
        <title>A reference genome for Trichogramma kaykai: A tiny desert-dwelling parasitoid wasp with competing sex-ratio distorters.</title>
        <authorList>
            <person name="Culotta J."/>
            <person name="Lindsey A.R."/>
        </authorList>
    </citation>
    <scope>NUCLEOTIDE SEQUENCE [LARGE SCALE GENOMIC DNA]</scope>
    <source>
        <strain evidence="3 4">KSX58</strain>
    </source>
</reference>
<dbReference type="Proteomes" id="UP001627154">
    <property type="component" value="Unassembled WGS sequence"/>
</dbReference>
<feature type="transmembrane region" description="Helical" evidence="2">
    <location>
        <begin position="7"/>
        <end position="29"/>
    </location>
</feature>